<dbReference type="Proteomes" id="UP000186096">
    <property type="component" value="Unassembled WGS sequence"/>
</dbReference>
<dbReference type="PROSITE" id="PS00136">
    <property type="entry name" value="SUBTILASE_ASP"/>
    <property type="match status" value="1"/>
</dbReference>
<evidence type="ECO:0000256" key="13">
    <source>
        <dbReference type="SAM" id="SignalP"/>
    </source>
</evidence>
<dbReference type="InterPro" id="IPR000209">
    <property type="entry name" value="Peptidase_S8/S53_dom"/>
</dbReference>
<keyword evidence="13" id="KW-0732">Signal</keyword>
<reference evidence="16" key="1">
    <citation type="submission" date="2017-01" db="EMBL/GenBank/DDBJ databases">
        <authorList>
            <person name="Varghese N."/>
            <person name="Submissions S."/>
        </authorList>
    </citation>
    <scope>NUCLEOTIDE SEQUENCE [LARGE SCALE GENOMIC DNA]</scope>
    <source>
        <strain evidence="16">ATCC 12950</strain>
    </source>
</reference>
<evidence type="ECO:0000256" key="10">
    <source>
        <dbReference type="PROSITE-ProRule" id="PRU01240"/>
    </source>
</evidence>
<evidence type="ECO:0000313" key="15">
    <source>
        <dbReference type="EMBL" id="SIQ47287.1"/>
    </source>
</evidence>
<dbReference type="EMBL" id="FTNI01000002">
    <property type="protein sequence ID" value="SIQ47287.1"/>
    <property type="molecule type" value="Genomic_DNA"/>
</dbReference>
<evidence type="ECO:0000256" key="12">
    <source>
        <dbReference type="SAM" id="Phobius"/>
    </source>
</evidence>
<feature type="signal peptide" evidence="13">
    <location>
        <begin position="1"/>
        <end position="25"/>
    </location>
</feature>
<dbReference type="AlphaFoldDB" id="A0A1N6T235"/>
<dbReference type="GO" id="GO:0006508">
    <property type="term" value="P:proteolysis"/>
    <property type="evidence" value="ECO:0007669"/>
    <property type="project" value="UniProtKB-KW"/>
</dbReference>
<dbReference type="Pfam" id="PF00082">
    <property type="entry name" value="Peptidase_S8"/>
    <property type="match status" value="1"/>
</dbReference>
<evidence type="ECO:0000256" key="6">
    <source>
        <dbReference type="ARBA" id="ARBA00022801"/>
    </source>
</evidence>
<dbReference type="NCBIfam" id="TIGR03921">
    <property type="entry name" value="T7SS_mycosin"/>
    <property type="match status" value="1"/>
</dbReference>
<comment type="similarity">
    <text evidence="2 10 11">Belongs to the peptidase S8 family.</text>
</comment>
<dbReference type="GO" id="GO:0005886">
    <property type="term" value="C:plasma membrane"/>
    <property type="evidence" value="ECO:0007669"/>
    <property type="project" value="UniProtKB-SubCell"/>
</dbReference>
<evidence type="ECO:0000256" key="3">
    <source>
        <dbReference type="ARBA" id="ARBA00022475"/>
    </source>
</evidence>
<dbReference type="InterPro" id="IPR015500">
    <property type="entry name" value="Peptidase_S8_subtilisin-rel"/>
</dbReference>
<dbReference type="InterPro" id="IPR022398">
    <property type="entry name" value="Peptidase_S8_His-AS"/>
</dbReference>
<protein>
    <submittedName>
        <fullName evidence="15">Type VII secretion-associated serine protease mycosin</fullName>
    </submittedName>
</protein>
<evidence type="ECO:0000256" key="2">
    <source>
        <dbReference type="ARBA" id="ARBA00011073"/>
    </source>
</evidence>
<evidence type="ECO:0000256" key="11">
    <source>
        <dbReference type="RuleBase" id="RU003355"/>
    </source>
</evidence>
<evidence type="ECO:0000313" key="16">
    <source>
        <dbReference type="Proteomes" id="UP000186096"/>
    </source>
</evidence>
<keyword evidence="4 10" id="KW-0645">Protease</keyword>
<dbReference type="PROSITE" id="PS00138">
    <property type="entry name" value="SUBTILASE_SER"/>
    <property type="match status" value="1"/>
</dbReference>
<keyword evidence="5 12" id="KW-0812">Transmembrane</keyword>
<feature type="chain" id="PRO_5013134062" evidence="13">
    <location>
        <begin position="26"/>
        <end position="384"/>
    </location>
</feature>
<dbReference type="GO" id="GO:0004252">
    <property type="term" value="F:serine-type endopeptidase activity"/>
    <property type="evidence" value="ECO:0007669"/>
    <property type="project" value="UniProtKB-UniRule"/>
</dbReference>
<dbReference type="PANTHER" id="PTHR43806:SF11">
    <property type="entry name" value="CEREVISIN-RELATED"/>
    <property type="match status" value="1"/>
</dbReference>
<proteinExistence type="inferred from homology"/>
<dbReference type="PRINTS" id="PR00723">
    <property type="entry name" value="SUBTILISIN"/>
</dbReference>
<dbReference type="PANTHER" id="PTHR43806">
    <property type="entry name" value="PEPTIDASE S8"/>
    <property type="match status" value="1"/>
</dbReference>
<feature type="active site" description="Charge relay system" evidence="10">
    <location>
        <position position="256"/>
    </location>
</feature>
<evidence type="ECO:0000256" key="7">
    <source>
        <dbReference type="ARBA" id="ARBA00022825"/>
    </source>
</evidence>
<accession>A0A1N6T235</accession>
<keyword evidence="16" id="KW-1185">Reference proteome</keyword>
<comment type="subcellular location">
    <subcellularLocation>
        <location evidence="1">Cell membrane</location>
        <topology evidence="1">Single-pass membrane protein</topology>
    </subcellularLocation>
</comment>
<evidence type="ECO:0000256" key="5">
    <source>
        <dbReference type="ARBA" id="ARBA00022692"/>
    </source>
</evidence>
<evidence type="ECO:0000259" key="14">
    <source>
        <dbReference type="Pfam" id="PF00082"/>
    </source>
</evidence>
<feature type="transmembrane region" description="Helical" evidence="12">
    <location>
        <begin position="348"/>
        <end position="370"/>
    </location>
</feature>
<gene>
    <name evidence="15" type="ORF">SAMN05421833_102191</name>
</gene>
<dbReference type="SUPFAM" id="SSF52743">
    <property type="entry name" value="Subtilisin-like"/>
    <property type="match status" value="1"/>
</dbReference>
<evidence type="ECO:0000256" key="1">
    <source>
        <dbReference type="ARBA" id="ARBA00004162"/>
    </source>
</evidence>
<feature type="domain" description="Peptidase S8/S53" evidence="14">
    <location>
        <begin position="61"/>
        <end position="291"/>
    </location>
</feature>
<name>A0A1N6T235_9ACTN</name>
<dbReference type="InterPro" id="IPR050131">
    <property type="entry name" value="Peptidase_S8_subtilisin-like"/>
</dbReference>
<dbReference type="PROSITE" id="PS51892">
    <property type="entry name" value="SUBTILASE"/>
    <property type="match status" value="1"/>
</dbReference>
<keyword evidence="6 10" id="KW-0378">Hydrolase</keyword>
<evidence type="ECO:0000256" key="4">
    <source>
        <dbReference type="ARBA" id="ARBA00022670"/>
    </source>
</evidence>
<keyword evidence="7 10" id="KW-0720">Serine protease</keyword>
<evidence type="ECO:0000256" key="9">
    <source>
        <dbReference type="ARBA" id="ARBA00023136"/>
    </source>
</evidence>
<keyword evidence="9 12" id="KW-0472">Membrane</keyword>
<sequence>MRGSGLLATVLALLLVAPPAPPAQARAAPVRCTPRKGSMQVAEPWAQRRLDPKRVWPLTSGEGVTVAIIDSGVDLTHPQIRVAKEVDYTGTGHRDCVGHGTAVAGVIAAQYLKGVPFHGVAPGVRLISLKQTNEEHGDPDILARAIVDAADFGADVINVSIDARDDPKLRQAVAYALGQDVVIVAAAGNTTAEDGTPEASYPAAYPGVLAVGSATPDGRRADFSNTVTPVSVLGPGQDITSTWPGRSYMSGLEGTSFAAPYVAGVAALVRARHPELDQERVRWRITATADGGAGTGTGAGMVNPLLAVTAILPLEAADAPVIAPPAPAPLSENAVSRAAPVDREAIDLALTIAAAALCAVGLIVAVRVFVPMGRRRRWRPGREG</sequence>
<dbReference type="InterPro" id="IPR023828">
    <property type="entry name" value="Peptidase_S8_Ser-AS"/>
</dbReference>
<feature type="active site" description="Charge relay system" evidence="10">
    <location>
        <position position="70"/>
    </location>
</feature>
<dbReference type="InterPro" id="IPR023834">
    <property type="entry name" value="T7SS_pept_S8A_mycosin"/>
</dbReference>
<keyword evidence="8 12" id="KW-1133">Transmembrane helix</keyword>
<dbReference type="STRING" id="58117.SAMN05421833_102191"/>
<evidence type="ECO:0000256" key="8">
    <source>
        <dbReference type="ARBA" id="ARBA00022989"/>
    </source>
</evidence>
<dbReference type="OrthoDB" id="3530033at2"/>
<dbReference type="Gene3D" id="3.40.50.200">
    <property type="entry name" value="Peptidase S8/S53 domain"/>
    <property type="match status" value="1"/>
</dbReference>
<organism evidence="15 16">
    <name type="scientific">Microbispora rosea</name>
    <dbReference type="NCBI Taxonomy" id="58117"/>
    <lineage>
        <taxon>Bacteria</taxon>
        <taxon>Bacillati</taxon>
        <taxon>Actinomycetota</taxon>
        <taxon>Actinomycetes</taxon>
        <taxon>Streptosporangiales</taxon>
        <taxon>Streptosporangiaceae</taxon>
        <taxon>Microbispora</taxon>
    </lineage>
</organism>
<dbReference type="RefSeq" id="WP_076432703.1">
    <property type="nucleotide sequence ID" value="NZ_FTNI01000002.1"/>
</dbReference>
<dbReference type="InterPro" id="IPR023827">
    <property type="entry name" value="Peptidase_S8_Asp-AS"/>
</dbReference>
<dbReference type="InterPro" id="IPR036852">
    <property type="entry name" value="Peptidase_S8/S53_dom_sf"/>
</dbReference>
<feature type="active site" description="Charge relay system" evidence="10">
    <location>
        <position position="99"/>
    </location>
</feature>
<dbReference type="PROSITE" id="PS00137">
    <property type="entry name" value="SUBTILASE_HIS"/>
    <property type="match status" value="1"/>
</dbReference>
<keyword evidence="3" id="KW-1003">Cell membrane</keyword>